<dbReference type="Proteomes" id="UP000774326">
    <property type="component" value="Unassembled WGS sequence"/>
</dbReference>
<reference evidence="1" key="1">
    <citation type="journal article" date="2021" name="Open Biol.">
        <title>Shared evolutionary footprints suggest mitochondrial oxidative damage underlies multiple complex I losses in fungi.</title>
        <authorList>
            <person name="Schikora-Tamarit M.A."/>
            <person name="Marcet-Houben M."/>
            <person name="Nosek J."/>
            <person name="Gabaldon T."/>
        </authorList>
    </citation>
    <scope>NUCLEOTIDE SEQUENCE</scope>
    <source>
        <strain evidence="1">CBS2887</strain>
    </source>
</reference>
<protein>
    <submittedName>
        <fullName evidence="1">Uncharacterized protein</fullName>
    </submittedName>
</protein>
<accession>A0A9P8Q3F9</accession>
<comment type="caution">
    <text evidence="1">The sequence shown here is derived from an EMBL/GenBank/DDBJ whole genome shotgun (WGS) entry which is preliminary data.</text>
</comment>
<gene>
    <name evidence="1" type="ORF">WICPIJ_006948</name>
</gene>
<dbReference type="AlphaFoldDB" id="A0A9P8Q3F9"/>
<proteinExistence type="predicted"/>
<sequence>MATANIVARYGLNFVSQGVKVASTDGGSDVSDWEFEIRWDTLQVGVMGKRVLSFGDTDWQVTETLFLVVFNLFLSQWGNLDGLTVV</sequence>
<name>A0A9P8Q3F9_WICPI</name>
<evidence type="ECO:0000313" key="1">
    <source>
        <dbReference type="EMBL" id="KAH3682079.1"/>
    </source>
</evidence>
<reference evidence="1" key="2">
    <citation type="submission" date="2021-01" db="EMBL/GenBank/DDBJ databases">
        <authorList>
            <person name="Schikora-Tamarit M.A."/>
        </authorList>
    </citation>
    <scope>NUCLEOTIDE SEQUENCE</scope>
    <source>
        <strain evidence="1">CBS2887</strain>
    </source>
</reference>
<organism evidence="1 2">
    <name type="scientific">Wickerhamomyces pijperi</name>
    <name type="common">Yeast</name>
    <name type="synonym">Pichia pijperi</name>
    <dbReference type="NCBI Taxonomy" id="599730"/>
    <lineage>
        <taxon>Eukaryota</taxon>
        <taxon>Fungi</taxon>
        <taxon>Dikarya</taxon>
        <taxon>Ascomycota</taxon>
        <taxon>Saccharomycotina</taxon>
        <taxon>Saccharomycetes</taxon>
        <taxon>Phaffomycetales</taxon>
        <taxon>Wickerhamomycetaceae</taxon>
        <taxon>Wickerhamomyces</taxon>
    </lineage>
</organism>
<keyword evidence="2" id="KW-1185">Reference proteome</keyword>
<dbReference type="EMBL" id="JAEUBG010003954">
    <property type="protein sequence ID" value="KAH3682079.1"/>
    <property type="molecule type" value="Genomic_DNA"/>
</dbReference>
<evidence type="ECO:0000313" key="2">
    <source>
        <dbReference type="Proteomes" id="UP000774326"/>
    </source>
</evidence>